<dbReference type="KEGG" id="ssl:SS1G_00381"/>
<evidence type="ECO:0000313" key="2">
    <source>
        <dbReference type="Proteomes" id="UP000001312"/>
    </source>
</evidence>
<dbReference type="Proteomes" id="UP000001312">
    <property type="component" value="Unassembled WGS sequence"/>
</dbReference>
<name>A7E509_SCLS1</name>
<protein>
    <submittedName>
        <fullName evidence="1">Uncharacterized protein</fullName>
    </submittedName>
</protein>
<organism evidence="1 2">
    <name type="scientific">Sclerotinia sclerotiorum (strain ATCC 18683 / 1980 / Ss-1)</name>
    <name type="common">White mold</name>
    <name type="synonym">Whetzelinia sclerotiorum</name>
    <dbReference type="NCBI Taxonomy" id="665079"/>
    <lineage>
        <taxon>Eukaryota</taxon>
        <taxon>Fungi</taxon>
        <taxon>Dikarya</taxon>
        <taxon>Ascomycota</taxon>
        <taxon>Pezizomycotina</taxon>
        <taxon>Leotiomycetes</taxon>
        <taxon>Helotiales</taxon>
        <taxon>Sclerotiniaceae</taxon>
        <taxon>Sclerotinia</taxon>
    </lineage>
</organism>
<dbReference type="EMBL" id="CH476621">
    <property type="protein sequence ID" value="EDN90981.1"/>
    <property type="molecule type" value="Genomic_DNA"/>
</dbReference>
<sequence>MYKYAEASKAISVVVLLNPSSTNASNLQITSSFRTTSSLTIITTIHLCFFPLNPTHPVLPLPLLLTLPQTLPHPPAPKMVTRPEQRKVQTITINLNIKISITQKQCNTRDTYTPLARLVARAE</sequence>
<accession>A7E509</accession>
<proteinExistence type="predicted"/>
<keyword evidence="2" id="KW-1185">Reference proteome</keyword>
<dbReference type="GeneID" id="5494212"/>
<dbReference type="HOGENOM" id="CLU_2016586_0_0_1"/>
<dbReference type="RefSeq" id="XP_001598295.1">
    <property type="nucleotide sequence ID" value="XM_001598245.1"/>
</dbReference>
<gene>
    <name evidence="1" type="ORF">SS1G_00381</name>
</gene>
<reference evidence="2" key="1">
    <citation type="journal article" date="2011" name="PLoS Genet.">
        <title>Genomic analysis of the necrotrophic fungal pathogens Sclerotinia sclerotiorum and Botrytis cinerea.</title>
        <authorList>
            <person name="Amselem J."/>
            <person name="Cuomo C.A."/>
            <person name="van Kan J.A."/>
            <person name="Viaud M."/>
            <person name="Benito E.P."/>
            <person name="Couloux A."/>
            <person name="Coutinho P.M."/>
            <person name="de Vries R.P."/>
            <person name="Dyer P.S."/>
            <person name="Fillinger S."/>
            <person name="Fournier E."/>
            <person name="Gout L."/>
            <person name="Hahn M."/>
            <person name="Kohn L."/>
            <person name="Lapalu N."/>
            <person name="Plummer K.M."/>
            <person name="Pradier J.M."/>
            <person name="Quevillon E."/>
            <person name="Sharon A."/>
            <person name="Simon A."/>
            <person name="ten Have A."/>
            <person name="Tudzynski B."/>
            <person name="Tudzynski P."/>
            <person name="Wincker P."/>
            <person name="Andrew M."/>
            <person name="Anthouard V."/>
            <person name="Beever R.E."/>
            <person name="Beffa R."/>
            <person name="Benoit I."/>
            <person name="Bouzid O."/>
            <person name="Brault B."/>
            <person name="Chen Z."/>
            <person name="Choquer M."/>
            <person name="Collemare J."/>
            <person name="Cotton P."/>
            <person name="Danchin E.G."/>
            <person name="Da Silva C."/>
            <person name="Gautier A."/>
            <person name="Giraud C."/>
            <person name="Giraud T."/>
            <person name="Gonzalez C."/>
            <person name="Grossetete S."/>
            <person name="Guldener U."/>
            <person name="Henrissat B."/>
            <person name="Howlett B.J."/>
            <person name="Kodira C."/>
            <person name="Kretschmer M."/>
            <person name="Lappartient A."/>
            <person name="Leroch M."/>
            <person name="Levis C."/>
            <person name="Mauceli E."/>
            <person name="Neuveglise C."/>
            <person name="Oeser B."/>
            <person name="Pearson M."/>
            <person name="Poulain J."/>
            <person name="Poussereau N."/>
            <person name="Quesneville H."/>
            <person name="Rascle C."/>
            <person name="Schumacher J."/>
            <person name="Segurens B."/>
            <person name="Sexton A."/>
            <person name="Silva E."/>
            <person name="Sirven C."/>
            <person name="Soanes D.M."/>
            <person name="Talbot N.J."/>
            <person name="Templeton M."/>
            <person name="Yandava C."/>
            <person name="Yarden O."/>
            <person name="Zeng Q."/>
            <person name="Rollins J.A."/>
            <person name="Lebrun M.H."/>
            <person name="Dickman M."/>
        </authorList>
    </citation>
    <scope>NUCLEOTIDE SEQUENCE [LARGE SCALE GENOMIC DNA]</scope>
    <source>
        <strain evidence="2">ATCC 18683 / 1980 / Ss-1</strain>
    </source>
</reference>
<evidence type="ECO:0000313" key="1">
    <source>
        <dbReference type="EMBL" id="EDN90981.1"/>
    </source>
</evidence>
<dbReference type="AlphaFoldDB" id="A7E509"/>
<dbReference type="InParanoid" id="A7E509"/>